<protein>
    <submittedName>
        <fullName evidence="1">Uncharacterized protein</fullName>
    </submittedName>
</protein>
<comment type="caution">
    <text evidence="1">The sequence shown here is derived from an EMBL/GenBank/DDBJ whole genome shotgun (WGS) entry which is preliminary data.</text>
</comment>
<proteinExistence type="predicted"/>
<evidence type="ECO:0000313" key="2">
    <source>
        <dbReference type="Proteomes" id="UP000775770"/>
    </source>
</evidence>
<organism evidence="1 2">
    <name type="scientific">Oribacterium sinus</name>
    <dbReference type="NCBI Taxonomy" id="237576"/>
    <lineage>
        <taxon>Bacteria</taxon>
        <taxon>Bacillati</taxon>
        <taxon>Bacillota</taxon>
        <taxon>Clostridia</taxon>
        <taxon>Lachnospirales</taxon>
        <taxon>Lachnospiraceae</taxon>
        <taxon>Oribacterium</taxon>
    </lineage>
</organism>
<accession>A0A930DKD3</accession>
<dbReference type="AlphaFoldDB" id="A0A930DKD3"/>
<dbReference type="Gene3D" id="2.20.28.30">
    <property type="entry name" value="RNA polymerase ii, chain L"/>
    <property type="match status" value="1"/>
</dbReference>
<dbReference type="RefSeq" id="WP_304072701.1">
    <property type="nucleotide sequence ID" value="NZ_JABZRA010000130.1"/>
</dbReference>
<evidence type="ECO:0000313" key="1">
    <source>
        <dbReference type="EMBL" id="MBF1273352.1"/>
    </source>
</evidence>
<gene>
    <name evidence="1" type="ORF">HXM90_08070</name>
</gene>
<dbReference type="EMBL" id="JABZRA010000130">
    <property type="protein sequence ID" value="MBF1273352.1"/>
    <property type="molecule type" value="Genomic_DNA"/>
</dbReference>
<name>A0A930DKD3_9FIRM</name>
<sequence>MSLLPDYRICPHCHKKFSFNPDVGKFNCPHCGHPVLGGKADISLKLQNPFGKGENSLFGGKKK</sequence>
<reference evidence="1" key="1">
    <citation type="submission" date="2020-04" db="EMBL/GenBank/DDBJ databases">
        <title>Deep metagenomics examines the oral microbiome during advanced dental caries in children, revealing novel taxa and co-occurrences with host molecules.</title>
        <authorList>
            <person name="Baker J.L."/>
            <person name="Morton J.T."/>
            <person name="Dinis M."/>
            <person name="Alvarez R."/>
            <person name="Tran N.C."/>
            <person name="Knight R."/>
            <person name="Edlund A."/>
        </authorList>
    </citation>
    <scope>NUCLEOTIDE SEQUENCE</scope>
    <source>
        <strain evidence="1">JCVI_38_bin.19</strain>
    </source>
</reference>
<dbReference type="Proteomes" id="UP000775770">
    <property type="component" value="Unassembled WGS sequence"/>
</dbReference>